<dbReference type="Gene3D" id="2.40.50.90">
    <property type="match status" value="1"/>
</dbReference>
<protein>
    <recommendedName>
        <fullName evidence="1">Tudor domain-containing protein</fullName>
    </recommendedName>
</protein>
<dbReference type="Pfam" id="PF00567">
    <property type="entry name" value="TUDOR"/>
    <property type="match status" value="1"/>
</dbReference>
<dbReference type="GO" id="GO:0005737">
    <property type="term" value="C:cytoplasm"/>
    <property type="evidence" value="ECO:0007669"/>
    <property type="project" value="UniProtKB-ARBA"/>
</dbReference>
<evidence type="ECO:0000259" key="1">
    <source>
        <dbReference type="Pfam" id="PF00567"/>
    </source>
</evidence>
<dbReference type="PANTHER" id="PTHR16442:SF1">
    <property type="entry name" value="RING FINGER PROTEIN 17"/>
    <property type="match status" value="1"/>
</dbReference>
<comment type="caution">
    <text evidence="2">The sequence shown here is derived from an EMBL/GenBank/DDBJ whole genome shotgun (WGS) entry which is preliminary data.</text>
</comment>
<dbReference type="InterPro" id="IPR035437">
    <property type="entry name" value="SNase_OB-fold_sf"/>
</dbReference>
<dbReference type="InterPro" id="IPR002999">
    <property type="entry name" value="Tudor"/>
</dbReference>
<gene>
    <name evidence="2" type="ORF">PUN28_002099</name>
</gene>
<organism evidence="2 3">
    <name type="scientific">Cardiocondyla obscurior</name>
    <dbReference type="NCBI Taxonomy" id="286306"/>
    <lineage>
        <taxon>Eukaryota</taxon>
        <taxon>Metazoa</taxon>
        <taxon>Ecdysozoa</taxon>
        <taxon>Arthropoda</taxon>
        <taxon>Hexapoda</taxon>
        <taxon>Insecta</taxon>
        <taxon>Pterygota</taxon>
        <taxon>Neoptera</taxon>
        <taxon>Endopterygota</taxon>
        <taxon>Hymenoptera</taxon>
        <taxon>Apocrita</taxon>
        <taxon>Aculeata</taxon>
        <taxon>Formicoidea</taxon>
        <taxon>Formicidae</taxon>
        <taxon>Myrmicinae</taxon>
        <taxon>Cardiocondyla</taxon>
    </lineage>
</organism>
<dbReference type="EMBL" id="JADYXP020000002">
    <property type="protein sequence ID" value="KAL0130263.1"/>
    <property type="molecule type" value="Genomic_DNA"/>
</dbReference>
<dbReference type="PANTHER" id="PTHR16442">
    <property type="entry name" value="RING FINGER PROTEIN 17"/>
    <property type="match status" value="1"/>
</dbReference>
<dbReference type="AlphaFoldDB" id="A0AAW2GSU0"/>
<accession>A0AAW2GSU0</accession>
<proteinExistence type="predicted"/>
<name>A0AAW2GSU0_9HYME</name>
<evidence type="ECO:0000313" key="2">
    <source>
        <dbReference type="EMBL" id="KAL0130263.1"/>
    </source>
</evidence>
<evidence type="ECO:0000313" key="3">
    <source>
        <dbReference type="Proteomes" id="UP001430953"/>
    </source>
</evidence>
<reference evidence="2 3" key="1">
    <citation type="submission" date="2023-03" db="EMBL/GenBank/DDBJ databases">
        <title>High recombination rates correlate with genetic variation in Cardiocondyla obscurior ants.</title>
        <authorList>
            <person name="Errbii M."/>
        </authorList>
    </citation>
    <scope>NUCLEOTIDE SEQUENCE [LARGE SCALE GENOMIC DNA]</scope>
    <source>
        <strain evidence="2">Alpha-2009</strain>
        <tissue evidence="2">Whole body</tissue>
    </source>
</reference>
<keyword evidence="3" id="KW-1185">Reference proteome</keyword>
<dbReference type="Proteomes" id="UP001430953">
    <property type="component" value="Unassembled WGS sequence"/>
</dbReference>
<dbReference type="Gene3D" id="2.30.30.140">
    <property type="match status" value="1"/>
</dbReference>
<dbReference type="SUPFAM" id="SSF63748">
    <property type="entry name" value="Tudor/PWWP/MBT"/>
    <property type="match status" value="1"/>
</dbReference>
<sequence length="223" mass="26645">METTIRKINLRNLARAEFEVRIIKVETPDTFYVQLKNGADDHEELNEYLQRRMERIGQNKSLFMEQIFVGMEIVTKERGKWYRGIIEEIKEERKIIINLKDIGRRMETEKYNCYELEERFKETPWQANKCSLALIEPRTSRGWTDKDIKTFKYLIEGYKGWIKIKECINEHHAVVELTKAATGLEEAKDVVQEMIKRECGRRAYHTFKPYQFGMLIPEDGRKN</sequence>
<feature type="domain" description="Tudor" evidence="1">
    <location>
        <begin position="17"/>
        <end position="133"/>
    </location>
</feature>